<evidence type="ECO:0000256" key="8">
    <source>
        <dbReference type="SAM" id="Phobius"/>
    </source>
</evidence>
<feature type="transmembrane region" description="Helical" evidence="8">
    <location>
        <begin position="96"/>
        <end position="120"/>
    </location>
</feature>
<keyword evidence="7 8" id="KW-0472">Membrane</keyword>
<gene>
    <name evidence="9" type="ORF">GEAMG1_0876</name>
</gene>
<feature type="transmembrane region" description="Helical" evidence="8">
    <location>
        <begin position="132"/>
        <end position="155"/>
    </location>
</feature>
<comment type="similarity">
    <text evidence="2">Belongs to the MreD family.</text>
</comment>
<evidence type="ECO:0000256" key="4">
    <source>
        <dbReference type="ARBA" id="ARBA00022692"/>
    </source>
</evidence>
<evidence type="ECO:0000313" key="10">
    <source>
        <dbReference type="Proteomes" id="UP001295463"/>
    </source>
</evidence>
<evidence type="ECO:0000256" key="7">
    <source>
        <dbReference type="ARBA" id="ARBA00023136"/>
    </source>
</evidence>
<keyword evidence="10" id="KW-1185">Reference proteome</keyword>
<evidence type="ECO:0000256" key="6">
    <source>
        <dbReference type="ARBA" id="ARBA00022989"/>
    </source>
</evidence>
<dbReference type="Proteomes" id="UP001295463">
    <property type="component" value="Chromosome"/>
</dbReference>
<name>A0ABM9D8H5_9BACT</name>
<organism evidence="9 10">
    <name type="scientific">Trichlorobacter ammonificans</name>
    <dbReference type="NCBI Taxonomy" id="2916410"/>
    <lineage>
        <taxon>Bacteria</taxon>
        <taxon>Pseudomonadati</taxon>
        <taxon>Thermodesulfobacteriota</taxon>
        <taxon>Desulfuromonadia</taxon>
        <taxon>Geobacterales</taxon>
        <taxon>Geobacteraceae</taxon>
        <taxon>Trichlorobacter</taxon>
    </lineage>
</organism>
<keyword evidence="5" id="KW-0133">Cell shape</keyword>
<evidence type="ECO:0000313" key="9">
    <source>
        <dbReference type="EMBL" id="CAH2030689.1"/>
    </source>
</evidence>
<evidence type="ECO:0000256" key="2">
    <source>
        <dbReference type="ARBA" id="ARBA00007776"/>
    </source>
</evidence>
<sequence length="163" mass="17453">MNDFLKGALLILLTVLLQTSVLPQYLAVAYKPDLLLVLVVYLALRAPVGVSLPAAYGLGLLKDSLGGIYLGMNGFSFLVVYLVLKALSDRLYVQSAILFVLTVSVATVSVLVINLLLLVVFSQGGGLIASMLANLAPHLLMNAFVASLITALPFYSRPWNARC</sequence>
<dbReference type="InterPro" id="IPR007227">
    <property type="entry name" value="Cell_shape_determining_MreD"/>
</dbReference>
<reference evidence="9 10" key="1">
    <citation type="submission" date="2022-03" db="EMBL/GenBank/DDBJ databases">
        <authorList>
            <person name="Koch H."/>
        </authorList>
    </citation>
    <scope>NUCLEOTIDE SEQUENCE [LARGE SCALE GENOMIC DNA]</scope>
    <source>
        <strain evidence="9 10">G1</strain>
    </source>
</reference>
<keyword evidence="6 8" id="KW-1133">Transmembrane helix</keyword>
<protein>
    <submittedName>
        <fullName evidence="9">Rod shape-determining protein MreD</fullName>
    </submittedName>
</protein>
<evidence type="ECO:0000256" key="3">
    <source>
        <dbReference type="ARBA" id="ARBA00022475"/>
    </source>
</evidence>
<accession>A0ABM9D8H5</accession>
<dbReference type="EMBL" id="OW150024">
    <property type="protein sequence ID" value="CAH2030689.1"/>
    <property type="molecule type" value="Genomic_DNA"/>
</dbReference>
<keyword evidence="4 8" id="KW-0812">Transmembrane</keyword>
<comment type="subcellular location">
    <subcellularLocation>
        <location evidence="1">Cell membrane</location>
        <topology evidence="1">Multi-pass membrane protein</topology>
    </subcellularLocation>
</comment>
<dbReference type="Pfam" id="PF04093">
    <property type="entry name" value="MreD"/>
    <property type="match status" value="1"/>
</dbReference>
<feature type="transmembrane region" description="Helical" evidence="8">
    <location>
        <begin position="65"/>
        <end position="84"/>
    </location>
</feature>
<evidence type="ECO:0000256" key="5">
    <source>
        <dbReference type="ARBA" id="ARBA00022960"/>
    </source>
</evidence>
<proteinExistence type="inferred from homology"/>
<dbReference type="NCBIfam" id="TIGR03426">
    <property type="entry name" value="shape_MreD"/>
    <property type="match status" value="1"/>
</dbReference>
<keyword evidence="3" id="KW-1003">Cell membrane</keyword>
<evidence type="ECO:0000256" key="1">
    <source>
        <dbReference type="ARBA" id="ARBA00004651"/>
    </source>
</evidence>
<dbReference type="RefSeq" id="WP_305731605.1">
    <property type="nucleotide sequence ID" value="NZ_OW150024.1"/>
</dbReference>